<evidence type="ECO:0000313" key="3">
    <source>
        <dbReference type="Proteomes" id="UP000247763"/>
    </source>
</evidence>
<reference evidence="3" key="1">
    <citation type="submission" date="2018-05" db="EMBL/GenBank/DDBJ databases">
        <title>Genome sequencing of Phenylobacterium sp. HYN0004.</title>
        <authorList>
            <person name="Yi H."/>
            <person name="Baek C."/>
        </authorList>
    </citation>
    <scope>NUCLEOTIDE SEQUENCE [LARGE SCALE GENOMIC DNA]</scope>
    <source>
        <strain evidence="3">HYN0004</strain>
    </source>
</reference>
<feature type="transmembrane region" description="Helical" evidence="1">
    <location>
        <begin position="86"/>
        <end position="106"/>
    </location>
</feature>
<feature type="transmembrane region" description="Helical" evidence="1">
    <location>
        <begin position="58"/>
        <end position="80"/>
    </location>
</feature>
<name>A0A2Z3HXJ2_9CAUL</name>
<keyword evidence="3" id="KW-1185">Reference proteome</keyword>
<evidence type="ECO:0000313" key="2">
    <source>
        <dbReference type="EMBL" id="AWM78051.1"/>
    </source>
</evidence>
<dbReference type="OrthoDB" id="9799456at2"/>
<keyword evidence="1" id="KW-1133">Transmembrane helix</keyword>
<dbReference type="AlphaFoldDB" id="A0A2Z3HXJ2"/>
<proteinExistence type="predicted"/>
<dbReference type="InterPro" id="IPR009325">
    <property type="entry name" value="DUF983"/>
</dbReference>
<evidence type="ECO:0000256" key="1">
    <source>
        <dbReference type="SAM" id="Phobius"/>
    </source>
</evidence>
<keyword evidence="1" id="KW-0472">Membrane</keyword>
<dbReference type="KEGG" id="phb:HYN04_09980"/>
<sequence length="132" mass="14233">MGRMTQSPAFATALSRGLRGRCPHCGEGRLFRTYLKVNPACPACGVDLARYPADDGPAYFTILIVGHLVIVPVLFIPWVWQGPTLVTVPVTLGFLAAVTLAFLPIVKGAFIGHMAFLRATADQAERHTADRA</sequence>
<protein>
    <recommendedName>
        <fullName evidence="4">DUF983 domain-containing protein</fullName>
    </recommendedName>
</protein>
<dbReference type="Pfam" id="PF06170">
    <property type="entry name" value="DUF983"/>
    <property type="match status" value="1"/>
</dbReference>
<gene>
    <name evidence="2" type="ORF">HYN04_09980</name>
</gene>
<keyword evidence="1" id="KW-0812">Transmembrane</keyword>
<organism evidence="2 3">
    <name type="scientific">Phenylobacterium parvum</name>
    <dbReference type="NCBI Taxonomy" id="2201350"/>
    <lineage>
        <taxon>Bacteria</taxon>
        <taxon>Pseudomonadati</taxon>
        <taxon>Pseudomonadota</taxon>
        <taxon>Alphaproteobacteria</taxon>
        <taxon>Caulobacterales</taxon>
        <taxon>Caulobacteraceae</taxon>
        <taxon>Phenylobacterium</taxon>
    </lineage>
</organism>
<dbReference type="EMBL" id="CP029479">
    <property type="protein sequence ID" value="AWM78051.1"/>
    <property type="molecule type" value="Genomic_DNA"/>
</dbReference>
<dbReference type="Proteomes" id="UP000247763">
    <property type="component" value="Chromosome"/>
</dbReference>
<evidence type="ECO:0008006" key="4">
    <source>
        <dbReference type="Google" id="ProtNLM"/>
    </source>
</evidence>
<accession>A0A2Z3HXJ2</accession>